<accession>A0A7V5CT33</accession>
<evidence type="ECO:0000313" key="2">
    <source>
        <dbReference type="EMBL" id="HGY94142.1"/>
    </source>
</evidence>
<name>A0A7V5CT33_9BACT</name>
<proteinExistence type="predicted"/>
<sequence>MKTFTLAEAEALLPTIESLLKRAMEAKQAAESLEEELQDLAQRIFVSGGMMVDVADVTRKRAALTGLVQRAKDAVEEIDAIGVQVKDLSIGLLDFPAYLDGEIVLLCWRLGEERIGFWHSLESGYRGRQPVEGRFGSHGPENLN</sequence>
<dbReference type="Pfam" id="PF09969">
    <property type="entry name" value="DUF2203"/>
    <property type="match status" value="1"/>
</dbReference>
<feature type="coiled-coil region" evidence="1">
    <location>
        <begin position="16"/>
        <end position="43"/>
    </location>
</feature>
<keyword evidence="1" id="KW-0175">Coiled coil</keyword>
<dbReference type="EMBL" id="DTKL01000031">
    <property type="protein sequence ID" value="HGY94142.1"/>
    <property type="molecule type" value="Genomic_DNA"/>
</dbReference>
<evidence type="ECO:0000256" key="1">
    <source>
        <dbReference type="SAM" id="Coils"/>
    </source>
</evidence>
<dbReference type="AlphaFoldDB" id="A0A7V5CT33"/>
<organism evidence="2">
    <name type="scientific">Acidobacterium capsulatum</name>
    <dbReference type="NCBI Taxonomy" id="33075"/>
    <lineage>
        <taxon>Bacteria</taxon>
        <taxon>Pseudomonadati</taxon>
        <taxon>Acidobacteriota</taxon>
        <taxon>Terriglobia</taxon>
        <taxon>Terriglobales</taxon>
        <taxon>Acidobacteriaceae</taxon>
        <taxon>Acidobacterium</taxon>
    </lineage>
</organism>
<gene>
    <name evidence="2" type="ORF">ENW50_05585</name>
</gene>
<dbReference type="InterPro" id="IPR018699">
    <property type="entry name" value="DUF2203"/>
</dbReference>
<comment type="caution">
    <text evidence="2">The sequence shown here is derived from an EMBL/GenBank/DDBJ whole genome shotgun (WGS) entry which is preliminary data.</text>
</comment>
<protein>
    <submittedName>
        <fullName evidence="2">DUF2203 family protein</fullName>
    </submittedName>
</protein>
<dbReference type="PIRSF" id="PIRSF016498">
    <property type="entry name" value="UCP016498"/>
    <property type="match status" value="1"/>
</dbReference>
<reference evidence="2" key="1">
    <citation type="journal article" date="2020" name="mSystems">
        <title>Genome- and Community-Level Interaction Insights into Carbon Utilization and Element Cycling Functions of Hydrothermarchaeota in Hydrothermal Sediment.</title>
        <authorList>
            <person name="Zhou Z."/>
            <person name="Liu Y."/>
            <person name="Xu W."/>
            <person name="Pan J."/>
            <person name="Luo Z.H."/>
            <person name="Li M."/>
        </authorList>
    </citation>
    <scope>NUCLEOTIDE SEQUENCE [LARGE SCALE GENOMIC DNA]</scope>
    <source>
        <strain evidence="2">SpSt-855</strain>
    </source>
</reference>